<accession>A0A9D0YS98</accession>
<comment type="activity regulation">
    <text evidence="7">Allosterically activated by fructose 1,6-bisphosphate (FBP).</text>
</comment>
<keyword evidence="7" id="KW-0021">Allosteric enzyme</keyword>
<dbReference type="FunFam" id="3.40.50.720:FF:000018">
    <property type="entry name" value="Malate dehydrogenase"/>
    <property type="match status" value="1"/>
</dbReference>
<evidence type="ECO:0000259" key="11">
    <source>
        <dbReference type="Pfam" id="PF02866"/>
    </source>
</evidence>
<dbReference type="HAMAP" id="MF_00488">
    <property type="entry name" value="Lactate_dehydrog"/>
    <property type="match status" value="1"/>
</dbReference>
<feature type="binding site" evidence="7 9">
    <location>
        <begin position="118"/>
        <end position="120"/>
    </location>
    <ligand>
        <name>NAD(+)</name>
        <dbReference type="ChEBI" id="CHEBI:57540"/>
    </ligand>
</feature>
<comment type="caution">
    <text evidence="12">The sequence shown here is derived from an EMBL/GenBank/DDBJ whole genome shotgun (WGS) entry which is preliminary data.</text>
</comment>
<feature type="binding site" evidence="7">
    <location>
        <begin position="148"/>
        <end position="151"/>
    </location>
    <ligand>
        <name>substrate</name>
    </ligand>
</feature>
<sequence>MNHRKVAIIGCGFVGASIAFSLIQKGLFSEMVLIDANHEKAEGEAMDLSHGLPYLSPMEIYAGTYEDVSDCALVIITAGANQKPGETRLDLIDKNVGILKTIIPQITARPFEGMLMIVSNPVDVLTYAAMKISGYPAHRVFGSGTVLDTARLKFLLGQHLDVDSRNVHAFIIGEHGDSELAVWSGANVSGVPLERFCQFRGHNDHAGATQRIYEGVRDSAYEIIQRKGATYYGIAMAVARIAECIVKDQRSVLPVSVCLGGQYGLNGLCLSIPSIVGRRGVEQILEIPLSEEESNALHASAQQLQEVIEHLNL</sequence>
<feature type="binding site" evidence="7">
    <location>
        <position position="82"/>
    </location>
    <ligand>
        <name>substrate</name>
    </ligand>
</feature>
<organism evidence="12 13">
    <name type="scientific">Candidatus Enterenecus faecium</name>
    <dbReference type="NCBI Taxonomy" id="2840780"/>
    <lineage>
        <taxon>Bacteria</taxon>
        <taxon>Bacillati</taxon>
        <taxon>Bacillota</taxon>
        <taxon>Clostridia</taxon>
        <taxon>Eubacteriales</taxon>
        <taxon>Candidatus Enterenecus</taxon>
    </lineage>
</organism>
<keyword evidence="7" id="KW-0963">Cytoplasm</keyword>
<dbReference type="InterPro" id="IPR022383">
    <property type="entry name" value="Lactate/malate_DH_C"/>
</dbReference>
<comment type="similarity">
    <text evidence="2 7">Belongs to the LDH/MDH superfamily. LDH family.</text>
</comment>
<feature type="binding site" evidence="9">
    <location>
        <begin position="10"/>
        <end position="15"/>
    </location>
    <ligand>
        <name>NAD(+)</name>
        <dbReference type="ChEBI" id="CHEBI:57540"/>
    </ligand>
</feature>
<evidence type="ECO:0000256" key="5">
    <source>
        <dbReference type="ARBA" id="ARBA00023027"/>
    </source>
</evidence>
<dbReference type="Gene3D" id="3.90.110.10">
    <property type="entry name" value="Lactate dehydrogenase/glycoside hydrolase, family 4, C-terminal"/>
    <property type="match status" value="1"/>
</dbReference>
<dbReference type="Pfam" id="PF00056">
    <property type="entry name" value="Ldh_1_N"/>
    <property type="match status" value="1"/>
</dbReference>
<comment type="function">
    <text evidence="7">Catalyzes the conversion of lactate to pyruvate.</text>
</comment>
<dbReference type="EMBL" id="DVFO01000069">
    <property type="protein sequence ID" value="HIQ61301.1"/>
    <property type="molecule type" value="Genomic_DNA"/>
</dbReference>
<evidence type="ECO:0000256" key="4">
    <source>
        <dbReference type="ARBA" id="ARBA00023002"/>
    </source>
</evidence>
<feature type="binding site" evidence="9">
    <location>
        <position position="95"/>
    </location>
    <ligand>
        <name>NAD(+)</name>
        <dbReference type="ChEBI" id="CHEBI:57540"/>
    </ligand>
</feature>
<evidence type="ECO:0000256" key="9">
    <source>
        <dbReference type="PIRSR" id="PIRSR000102-3"/>
    </source>
</evidence>
<dbReference type="PIRSF" id="PIRSF000102">
    <property type="entry name" value="Lac_mal_DH"/>
    <property type="match status" value="1"/>
</dbReference>
<evidence type="ECO:0000256" key="1">
    <source>
        <dbReference type="ARBA" id="ARBA00004843"/>
    </source>
</evidence>
<feature type="binding site" evidence="7">
    <location>
        <position position="153"/>
    </location>
    <ligand>
        <name>beta-D-fructose 1,6-bisphosphate</name>
        <dbReference type="ChEBI" id="CHEBI:32966"/>
        <note>allosteric activator</note>
    </ligand>
</feature>
<dbReference type="AlphaFoldDB" id="A0A9D0YS98"/>
<dbReference type="NCBIfam" id="NF004863">
    <property type="entry name" value="PRK06223.1"/>
    <property type="match status" value="1"/>
</dbReference>
<evidence type="ECO:0000256" key="8">
    <source>
        <dbReference type="PIRSR" id="PIRSR000102-1"/>
    </source>
</evidence>
<dbReference type="SUPFAM" id="SSF56327">
    <property type="entry name" value="LDH C-terminal domain-like"/>
    <property type="match status" value="1"/>
</dbReference>
<evidence type="ECO:0000256" key="7">
    <source>
        <dbReference type="HAMAP-Rule" id="MF_00488"/>
    </source>
</evidence>
<feature type="binding site" evidence="7">
    <location>
        <position position="101"/>
    </location>
    <ligand>
        <name>NAD(+)</name>
        <dbReference type="ChEBI" id="CHEBI:57540"/>
    </ligand>
</feature>
<dbReference type="GO" id="GO:0006089">
    <property type="term" value="P:lactate metabolic process"/>
    <property type="evidence" value="ECO:0007669"/>
    <property type="project" value="TreeGrafter"/>
</dbReference>
<comment type="pathway">
    <text evidence="1 7">Fermentation; pyruvate fermentation to lactate; (S)-lactate from pyruvate: step 1/1.</text>
</comment>
<dbReference type="EC" id="1.1.1.27" evidence="3 7"/>
<evidence type="ECO:0000256" key="3">
    <source>
        <dbReference type="ARBA" id="ARBA00012967"/>
    </source>
</evidence>
<feature type="binding site" evidence="7">
    <location>
        <position position="88"/>
    </location>
    <ligand>
        <name>substrate</name>
    </ligand>
</feature>
<feature type="binding site" evidence="7">
    <location>
        <position position="230"/>
    </location>
    <ligand>
        <name>substrate</name>
    </ligand>
</feature>
<gene>
    <name evidence="7" type="primary">ldh</name>
    <name evidence="12" type="ORF">IAD31_06865</name>
</gene>
<dbReference type="GO" id="GO:0004459">
    <property type="term" value="F:L-lactate dehydrogenase (NAD+) activity"/>
    <property type="evidence" value="ECO:0007669"/>
    <property type="project" value="UniProtKB-UniRule"/>
</dbReference>
<evidence type="ECO:0000313" key="13">
    <source>
        <dbReference type="Proteomes" id="UP000886879"/>
    </source>
</evidence>
<dbReference type="NCBIfam" id="TIGR01771">
    <property type="entry name" value="L-LDH-NAD"/>
    <property type="match status" value="1"/>
</dbReference>
<evidence type="ECO:0000256" key="6">
    <source>
        <dbReference type="ARBA" id="ARBA00049258"/>
    </source>
</evidence>
<dbReference type="PRINTS" id="PR00086">
    <property type="entry name" value="LLDHDRGNASE"/>
</dbReference>
<feature type="modified residue" description="Phosphotyrosine" evidence="7">
    <location>
        <position position="221"/>
    </location>
</feature>
<reference evidence="12" key="1">
    <citation type="submission" date="2020-10" db="EMBL/GenBank/DDBJ databases">
        <authorList>
            <person name="Gilroy R."/>
        </authorList>
    </citation>
    <scope>NUCLEOTIDE SEQUENCE</scope>
    <source>
        <strain evidence="12">ChiGjej2B2-12916</strain>
    </source>
</reference>
<dbReference type="InterPro" id="IPR018177">
    <property type="entry name" value="L-lactate_DH_AS"/>
</dbReference>
<feature type="binding site" evidence="7">
    <location>
        <begin position="120"/>
        <end position="123"/>
    </location>
    <ligand>
        <name>substrate</name>
    </ligand>
</feature>
<comment type="subunit">
    <text evidence="7">Homotetramer.</text>
</comment>
<feature type="binding site" evidence="7">
    <location>
        <position position="143"/>
    </location>
    <ligand>
        <name>NAD(+)</name>
        <dbReference type="ChEBI" id="CHEBI:57540"/>
    </ligand>
</feature>
<feature type="binding site" evidence="7">
    <location>
        <begin position="79"/>
        <end position="80"/>
    </location>
    <ligand>
        <name>NAD(+)</name>
        <dbReference type="ChEBI" id="CHEBI:57540"/>
    </ligand>
</feature>
<dbReference type="InterPro" id="IPR001236">
    <property type="entry name" value="Lactate/malate_DH_N"/>
</dbReference>
<dbReference type="Gene3D" id="3.40.50.720">
    <property type="entry name" value="NAD(P)-binding Rossmann-like Domain"/>
    <property type="match status" value="1"/>
</dbReference>
<dbReference type="SUPFAM" id="SSF51735">
    <property type="entry name" value="NAD(P)-binding Rossmann-fold domains"/>
    <property type="match status" value="1"/>
</dbReference>
<evidence type="ECO:0000313" key="12">
    <source>
        <dbReference type="EMBL" id="HIQ61301.1"/>
    </source>
</evidence>
<feature type="domain" description="Lactate/malate dehydrogenase N-terminal" evidence="10">
    <location>
        <begin position="5"/>
        <end position="142"/>
    </location>
</feature>
<dbReference type="PANTHER" id="PTHR43128">
    <property type="entry name" value="L-2-HYDROXYCARBOXYLATE DEHYDROGENASE (NAD(P)(+))"/>
    <property type="match status" value="1"/>
</dbReference>
<feature type="domain" description="Lactate/malate dehydrogenase C-terminal" evidence="11">
    <location>
        <begin position="145"/>
        <end position="310"/>
    </location>
</feature>
<protein>
    <recommendedName>
        <fullName evidence="3 7">L-lactate dehydrogenase</fullName>
        <shortName evidence="7">L-LDH</shortName>
        <ecNumber evidence="3 7">1.1.1.27</ecNumber>
    </recommendedName>
</protein>
<feature type="binding site" evidence="7">
    <location>
        <position position="40"/>
    </location>
    <ligand>
        <name>NAD(+)</name>
        <dbReference type="ChEBI" id="CHEBI:57540"/>
    </ligand>
</feature>
<dbReference type="GO" id="GO:0006096">
    <property type="term" value="P:glycolytic process"/>
    <property type="evidence" value="ECO:0007669"/>
    <property type="project" value="UniProtKB-UniRule"/>
</dbReference>
<dbReference type="Proteomes" id="UP000886879">
    <property type="component" value="Unassembled WGS sequence"/>
</dbReference>
<feature type="binding site" evidence="7">
    <location>
        <position position="14"/>
    </location>
    <ligand>
        <name>NAD(+)</name>
        <dbReference type="ChEBI" id="CHEBI:57540"/>
    </ligand>
</feature>
<dbReference type="NCBIfam" id="NF000824">
    <property type="entry name" value="PRK00066.1"/>
    <property type="match status" value="1"/>
</dbReference>
<feature type="active site" description="Proton acceptor" evidence="7 8">
    <location>
        <position position="175"/>
    </location>
</feature>
<keyword evidence="7" id="KW-0597">Phosphoprotein</keyword>
<dbReference type="InterPro" id="IPR011304">
    <property type="entry name" value="L-lactate_DH"/>
</dbReference>
<dbReference type="PROSITE" id="PS00064">
    <property type="entry name" value="L_LDH"/>
    <property type="match status" value="1"/>
</dbReference>
<proteinExistence type="inferred from homology"/>
<feature type="binding site" evidence="7">
    <location>
        <position position="65"/>
    </location>
    <ligand>
        <name>NAD(+)</name>
        <dbReference type="ChEBI" id="CHEBI:57540"/>
    </ligand>
</feature>
<comment type="subcellular location">
    <subcellularLocation>
        <location evidence="7">Cytoplasm</location>
    </subcellularLocation>
</comment>
<keyword evidence="5 7" id="KW-0520">NAD</keyword>
<dbReference type="CDD" id="cd05292">
    <property type="entry name" value="LDH_2"/>
    <property type="match status" value="1"/>
</dbReference>
<reference evidence="12" key="2">
    <citation type="journal article" date="2021" name="PeerJ">
        <title>Extensive microbial diversity within the chicken gut microbiome revealed by metagenomics and culture.</title>
        <authorList>
            <person name="Gilroy R."/>
            <person name="Ravi A."/>
            <person name="Getino M."/>
            <person name="Pursley I."/>
            <person name="Horton D.L."/>
            <person name="Alikhan N.F."/>
            <person name="Baker D."/>
            <person name="Gharbi K."/>
            <person name="Hall N."/>
            <person name="Watson M."/>
            <person name="Adriaenssens E.M."/>
            <person name="Foster-Nyarko E."/>
            <person name="Jarju S."/>
            <person name="Secka A."/>
            <person name="Antonio M."/>
            <person name="Oren A."/>
            <person name="Chaudhuri R.R."/>
            <person name="La Ragione R."/>
            <person name="Hildebrand F."/>
            <person name="Pallen M.J."/>
        </authorList>
    </citation>
    <scope>NUCLEOTIDE SEQUENCE</scope>
    <source>
        <strain evidence="12">ChiGjej2B2-12916</strain>
    </source>
</reference>
<dbReference type="PANTHER" id="PTHR43128:SF16">
    <property type="entry name" value="L-LACTATE DEHYDROGENASE"/>
    <property type="match status" value="1"/>
</dbReference>
<evidence type="ECO:0000256" key="2">
    <source>
        <dbReference type="ARBA" id="ARBA00006054"/>
    </source>
</evidence>
<name>A0A9D0YS98_9FIRM</name>
<dbReference type="InterPro" id="IPR015955">
    <property type="entry name" value="Lactate_DH/Glyco_Ohase_4_C"/>
</dbReference>
<dbReference type="Pfam" id="PF02866">
    <property type="entry name" value="Ldh_1_C"/>
    <property type="match status" value="1"/>
</dbReference>
<feature type="binding site" evidence="7">
    <location>
        <position position="168"/>
    </location>
    <ligand>
        <name>beta-D-fructose 1,6-bisphosphate</name>
        <dbReference type="ChEBI" id="CHEBI:32966"/>
        <note>allosteric activator</note>
    </ligand>
</feature>
<keyword evidence="4 7" id="KW-0560">Oxidoreductase</keyword>
<comment type="catalytic activity">
    <reaction evidence="6 7">
        <text>(S)-lactate + NAD(+) = pyruvate + NADH + H(+)</text>
        <dbReference type="Rhea" id="RHEA:23444"/>
        <dbReference type="ChEBI" id="CHEBI:15361"/>
        <dbReference type="ChEBI" id="CHEBI:15378"/>
        <dbReference type="ChEBI" id="CHEBI:16651"/>
        <dbReference type="ChEBI" id="CHEBI:57540"/>
        <dbReference type="ChEBI" id="CHEBI:57945"/>
        <dbReference type="EC" id="1.1.1.27"/>
    </reaction>
</comment>
<feature type="binding site" evidence="7 9">
    <location>
        <position position="35"/>
    </location>
    <ligand>
        <name>NAD(+)</name>
        <dbReference type="ChEBI" id="CHEBI:57540"/>
    </ligand>
</feature>
<dbReference type="GO" id="GO:0005737">
    <property type="term" value="C:cytoplasm"/>
    <property type="evidence" value="ECO:0007669"/>
    <property type="project" value="UniProtKB-SubCell"/>
</dbReference>
<evidence type="ECO:0000259" key="10">
    <source>
        <dbReference type="Pfam" id="PF00056"/>
    </source>
</evidence>
<dbReference type="InterPro" id="IPR036291">
    <property type="entry name" value="NAD(P)-bd_dom_sf"/>
</dbReference>
<dbReference type="InterPro" id="IPR001557">
    <property type="entry name" value="L-lactate/malate_DH"/>
</dbReference>